<feature type="transmembrane region" description="Helical" evidence="1">
    <location>
        <begin position="57"/>
        <end position="83"/>
    </location>
</feature>
<keyword evidence="1" id="KW-0472">Membrane</keyword>
<dbReference type="Pfam" id="PF13386">
    <property type="entry name" value="DsbD_2"/>
    <property type="match status" value="1"/>
</dbReference>
<comment type="caution">
    <text evidence="4">The sequence shown here is derived from an EMBL/GenBank/DDBJ whole genome shotgun (WGS) entry which is preliminary data.</text>
</comment>
<feature type="transmembrane region" description="Helical" evidence="1">
    <location>
        <begin position="210"/>
        <end position="233"/>
    </location>
</feature>
<evidence type="ECO:0008006" key="6">
    <source>
        <dbReference type="Google" id="ProtNLM"/>
    </source>
</evidence>
<feature type="domain" description="EfeO-type cupredoxin-like" evidence="3">
    <location>
        <begin position="269"/>
        <end position="353"/>
    </location>
</feature>
<dbReference type="InterPro" id="IPR039447">
    <property type="entry name" value="UreH-like_TM_dom"/>
</dbReference>
<dbReference type="InterPro" id="IPR028096">
    <property type="entry name" value="EfeO_Cupredoxin"/>
</dbReference>
<accession>A0A317JPA6</accession>
<evidence type="ECO:0000256" key="1">
    <source>
        <dbReference type="SAM" id="Phobius"/>
    </source>
</evidence>
<gene>
    <name evidence="4" type="ORF">C5B42_04335</name>
</gene>
<dbReference type="SUPFAM" id="SSF49503">
    <property type="entry name" value="Cupredoxins"/>
    <property type="match status" value="1"/>
</dbReference>
<dbReference type="PANTHER" id="PTHR42208">
    <property type="entry name" value="HEAVY METAL TRANSPORTER-RELATED"/>
    <property type="match status" value="1"/>
</dbReference>
<feature type="transmembrane region" description="Helical" evidence="1">
    <location>
        <begin position="175"/>
        <end position="198"/>
    </location>
</feature>
<feature type="transmembrane region" description="Helical" evidence="1">
    <location>
        <begin position="142"/>
        <end position="163"/>
    </location>
</feature>
<dbReference type="InterPro" id="IPR008972">
    <property type="entry name" value="Cupredoxin"/>
</dbReference>
<dbReference type="Proteomes" id="UP000246104">
    <property type="component" value="Unassembled WGS sequence"/>
</dbReference>
<protein>
    <recommendedName>
        <fullName evidence="6">Urease accessory protein UreH-like transmembrane domain-containing protein</fullName>
    </recommendedName>
</protein>
<organism evidence="4 5">
    <name type="scientific">Candidatus Cerribacteria bacterium 'Amazon FNV 2010 28 9'</name>
    <dbReference type="NCBI Taxonomy" id="2081795"/>
    <lineage>
        <taxon>Bacteria</taxon>
        <taxon>Candidatus Cerribacteria</taxon>
    </lineage>
</organism>
<dbReference type="Gene3D" id="2.60.40.420">
    <property type="entry name" value="Cupredoxins - blue copper proteins"/>
    <property type="match status" value="1"/>
</dbReference>
<dbReference type="PANTHER" id="PTHR42208:SF1">
    <property type="entry name" value="HEAVY METAL TRANSPORTER"/>
    <property type="match status" value="1"/>
</dbReference>
<feature type="transmembrane region" description="Helical" evidence="1">
    <location>
        <begin position="6"/>
        <end position="31"/>
    </location>
</feature>
<keyword evidence="1" id="KW-0812">Transmembrane</keyword>
<evidence type="ECO:0000313" key="5">
    <source>
        <dbReference type="Proteomes" id="UP000246104"/>
    </source>
</evidence>
<evidence type="ECO:0000259" key="2">
    <source>
        <dbReference type="Pfam" id="PF13386"/>
    </source>
</evidence>
<evidence type="ECO:0000313" key="4">
    <source>
        <dbReference type="EMBL" id="PWU23006.1"/>
    </source>
</evidence>
<name>A0A317JPA6_9BACT</name>
<sequence>MNLWFIFLTGLTSGGLSCLAVQGGFLASIIANQKEEEIHQKNAEVQKKLSAGSFDELDWLPVMLFLVAKLFAYVLLGFFLGWLGSKLELGEIVKLLFQSTAALFMLATAMNLLDVHPIFRYLVIQPPSFFQRLIRNTSKGKAFFTPLMLGLLTIFIPCGITQAMEITTISLGNPLQGAVIMGAFVLGTAPLFAIVGIATAKLSEAFRQTFLHMAALILIVLSLSSLNGVLVVLNSPLTFQTVTQPIVDIFSEVFSNPFTQTSTPPIIDGVQHVTIVVTNSGYSPNLIQVKVGIPVQLTVSTNHVYSCASSFLLNTFHVRMNLAPTDSQTVTFTPLQRGAYQFNCSMGMYRGVLQVI</sequence>
<dbReference type="Pfam" id="PF13473">
    <property type="entry name" value="Cupredoxin_1"/>
    <property type="match status" value="1"/>
</dbReference>
<feature type="domain" description="Urease accessory protein UreH-like transmembrane" evidence="2">
    <location>
        <begin position="6"/>
        <end position="222"/>
    </location>
</feature>
<keyword evidence="1" id="KW-1133">Transmembrane helix</keyword>
<evidence type="ECO:0000259" key="3">
    <source>
        <dbReference type="Pfam" id="PF13473"/>
    </source>
</evidence>
<feature type="transmembrane region" description="Helical" evidence="1">
    <location>
        <begin position="95"/>
        <end position="113"/>
    </location>
</feature>
<proteinExistence type="predicted"/>
<dbReference type="AlphaFoldDB" id="A0A317JPA6"/>
<dbReference type="EMBL" id="PSRQ01000048">
    <property type="protein sequence ID" value="PWU23006.1"/>
    <property type="molecule type" value="Genomic_DNA"/>
</dbReference>
<reference evidence="4 5" key="1">
    <citation type="submission" date="2018-02" db="EMBL/GenBank/DDBJ databases">
        <title>Genomic Reconstructions from Amazon Rainforest and Pasture Soil Reveal Novel Insights into the Physiology of Candidate Phyla in Tropical Sites.</title>
        <authorList>
            <person name="Kroeger M.E."/>
            <person name="Delmont T."/>
            <person name="Eren A.M."/>
            <person name="Guo J."/>
            <person name="Meyer K.M."/>
            <person name="Khan K."/>
            <person name="Rodrigues J.L.M."/>
            <person name="Bohannan B.J.M."/>
            <person name="Tringe S."/>
            <person name="Borges C.D."/>
            <person name="Tiedje J."/>
            <person name="Tsai S.M."/>
            <person name="Nusslein K."/>
        </authorList>
    </citation>
    <scope>NUCLEOTIDE SEQUENCE [LARGE SCALE GENOMIC DNA]</scope>
    <source>
        <strain evidence="4">Amazon FNV 2010 28 9</strain>
    </source>
</reference>